<feature type="signal peptide" evidence="2">
    <location>
        <begin position="1"/>
        <end position="19"/>
    </location>
</feature>
<accession>A0AAN7YSB9</accession>
<gene>
    <name evidence="3" type="ORF">RB653_002084</name>
</gene>
<dbReference type="Proteomes" id="UP001344447">
    <property type="component" value="Unassembled WGS sequence"/>
</dbReference>
<feature type="region of interest" description="Disordered" evidence="1">
    <location>
        <begin position="684"/>
        <end position="723"/>
    </location>
</feature>
<dbReference type="InterPro" id="IPR053133">
    <property type="entry name" value="Sexual_fusion_gp"/>
</dbReference>
<reference evidence="3 4" key="1">
    <citation type="submission" date="2023-11" db="EMBL/GenBank/DDBJ databases">
        <title>Dfirmibasis_genome.</title>
        <authorList>
            <person name="Edelbroek B."/>
            <person name="Kjellin J."/>
            <person name="Jerlstrom-Hultqvist J."/>
            <person name="Soderbom F."/>
        </authorList>
    </citation>
    <scope>NUCLEOTIDE SEQUENCE [LARGE SCALE GENOMIC DNA]</scope>
    <source>
        <strain evidence="3 4">TNS-C-14</strain>
    </source>
</reference>
<dbReference type="GO" id="GO:0045335">
    <property type="term" value="C:phagocytic vesicle"/>
    <property type="evidence" value="ECO:0007669"/>
    <property type="project" value="TreeGrafter"/>
</dbReference>
<keyword evidence="2" id="KW-0732">Signal</keyword>
<dbReference type="PANTHER" id="PTHR31093:SF4">
    <property type="entry name" value="CELL SURFACE GLYCOPROTEIN-RELATED"/>
    <property type="match status" value="1"/>
</dbReference>
<name>A0AAN7YSB9_9MYCE</name>
<evidence type="ECO:0000256" key="2">
    <source>
        <dbReference type="SAM" id="SignalP"/>
    </source>
</evidence>
<proteinExistence type="predicted"/>
<protein>
    <submittedName>
        <fullName evidence="3">Uncharacterized protein</fullName>
    </submittedName>
</protein>
<dbReference type="AlphaFoldDB" id="A0AAN7YSB9"/>
<dbReference type="GO" id="GO:0005886">
    <property type="term" value="C:plasma membrane"/>
    <property type="evidence" value="ECO:0007669"/>
    <property type="project" value="TreeGrafter"/>
</dbReference>
<sequence length="744" mass="83442">MKIIILTIFLIYLSHFGQCIVDPAQKLVISDVLNKLYNIDPNSDPCNSPYTSCQIDIITGFQVVTEVNLFNYSSSEGNIYTINQDFTQLVNLTAISLRDAIEFNSSFYNNMNKLAQLEYLSVAQISIPISGNVTLPTSLKQVIIENISVQLDKGWFESRVEEFIIFSPLVGFNIPNKLSYVNSFLKTLVIPITYYSKLPINIPQYLPNVEEMVLNIYNDLNQSDYKNISISSNGVFKKLTYLHIEFINDITPQTILLDQLLLNSPVLEIFKIQGDGYGINPSIGFNDFTHIKGENNLYLELNYFSSSFFKQCNGYCFKFPKNSKFYSYQSSFPFGNIDLRNLSSFEVYQNYYEQSLPNIDNVSNNLKIRIERSIVVGDIPESYCNIFIFDLSSNQLNGTVPSCILCIGFKEARFVLPNPFSNFNASSEPYCPGFVVDQNYTNLVTTDGEGQMIVTGKNLGWGNYYNIISIIPNEKLSIIIERGIGKNIQKTITFQNNQTYTFNYSYIPPTIKQYSIIEIFDSKFFTLNGTGFNYQGENNVTINGTPITFTNAIGRSFYDDMIGFPFSQFPNLVLESKFTVSIDVAGQVSNQVTFYYFPSINITEENLVLNNTGGSIDITGSFITNNSSLISVSINGTNCLLKSYTNSKFTISYPQLEVGDDYVLTLFVGGYALKLPVTYIQGPTPSPTQTSTPTSTPTLTPTLTPTQSQTPTPTSEPNDDASLSSNLSIPSCLLITLLIIQQLV</sequence>
<feature type="chain" id="PRO_5042911010" evidence="2">
    <location>
        <begin position="20"/>
        <end position="744"/>
    </location>
</feature>
<comment type="caution">
    <text evidence="3">The sequence shown here is derived from an EMBL/GenBank/DDBJ whole genome shotgun (WGS) entry which is preliminary data.</text>
</comment>
<keyword evidence="4" id="KW-1185">Reference proteome</keyword>
<evidence type="ECO:0000256" key="1">
    <source>
        <dbReference type="SAM" id="MobiDB-lite"/>
    </source>
</evidence>
<dbReference type="GO" id="GO:0006907">
    <property type="term" value="P:pinocytosis"/>
    <property type="evidence" value="ECO:0007669"/>
    <property type="project" value="TreeGrafter"/>
</dbReference>
<organism evidence="3 4">
    <name type="scientific">Dictyostelium firmibasis</name>
    <dbReference type="NCBI Taxonomy" id="79012"/>
    <lineage>
        <taxon>Eukaryota</taxon>
        <taxon>Amoebozoa</taxon>
        <taxon>Evosea</taxon>
        <taxon>Eumycetozoa</taxon>
        <taxon>Dictyostelia</taxon>
        <taxon>Dictyosteliales</taxon>
        <taxon>Dictyosteliaceae</taxon>
        <taxon>Dictyostelium</taxon>
    </lineage>
</organism>
<dbReference type="PANTHER" id="PTHR31093">
    <property type="entry name" value="CELL SURFACE GLYCOPROTEIN GP138-RELATED-RELATED"/>
    <property type="match status" value="1"/>
</dbReference>
<dbReference type="EMBL" id="JAVFKY010000004">
    <property type="protein sequence ID" value="KAK5577146.1"/>
    <property type="molecule type" value="Genomic_DNA"/>
</dbReference>
<evidence type="ECO:0000313" key="3">
    <source>
        <dbReference type="EMBL" id="KAK5577146.1"/>
    </source>
</evidence>
<feature type="compositionally biased region" description="Low complexity" evidence="1">
    <location>
        <begin position="687"/>
        <end position="715"/>
    </location>
</feature>
<evidence type="ECO:0000313" key="4">
    <source>
        <dbReference type="Proteomes" id="UP001344447"/>
    </source>
</evidence>